<evidence type="ECO:0000256" key="2">
    <source>
        <dbReference type="ARBA" id="ARBA00022559"/>
    </source>
</evidence>
<dbReference type="PANTHER" id="PTHR30521:SF5">
    <property type="entry name" value="BLR4509 PROTEIN"/>
    <property type="match status" value="1"/>
</dbReference>
<evidence type="ECO:0000259" key="6">
    <source>
        <dbReference type="Pfam" id="PF21105"/>
    </source>
</evidence>
<dbReference type="Proteomes" id="UP001432360">
    <property type="component" value="Plasmid pSchITTGS70a"/>
</dbReference>
<name>A0ABZ2BGF3_9HYPH</name>
<organism evidence="7 8">
    <name type="scientific">Sinorhizobium chiapasense</name>
    <dbReference type="NCBI Taxonomy" id="501572"/>
    <lineage>
        <taxon>Bacteria</taxon>
        <taxon>Pseudomonadati</taxon>
        <taxon>Pseudomonadota</taxon>
        <taxon>Alphaproteobacteria</taxon>
        <taxon>Hyphomicrobiales</taxon>
        <taxon>Rhizobiaceae</taxon>
        <taxon>Sinorhizobium/Ensifer group</taxon>
        <taxon>Sinorhizobium</taxon>
    </lineage>
</organism>
<dbReference type="SUPFAM" id="SSF54909">
    <property type="entry name" value="Dimeric alpha+beta barrel"/>
    <property type="match status" value="1"/>
</dbReference>
<dbReference type="NCBIfam" id="TIGR01413">
    <property type="entry name" value="Dyp_perox_fam"/>
    <property type="match status" value="1"/>
</dbReference>
<dbReference type="EMBL" id="CP133149">
    <property type="protein sequence ID" value="WVT06118.1"/>
    <property type="molecule type" value="Genomic_DNA"/>
</dbReference>
<proteinExistence type="predicted"/>
<dbReference type="InterPro" id="IPR011008">
    <property type="entry name" value="Dimeric_a/b-barrel"/>
</dbReference>
<evidence type="ECO:0000313" key="7">
    <source>
        <dbReference type="EMBL" id="WVT06118.1"/>
    </source>
</evidence>
<evidence type="ECO:0000256" key="3">
    <source>
        <dbReference type="ARBA" id="ARBA00022723"/>
    </source>
</evidence>
<accession>A0ABZ2BGF3</accession>
<dbReference type="PANTHER" id="PTHR30521">
    <property type="entry name" value="DEFERROCHELATASE/PEROXIDASE"/>
    <property type="match status" value="1"/>
</dbReference>
<evidence type="ECO:0000256" key="1">
    <source>
        <dbReference type="ARBA" id="ARBA00001970"/>
    </source>
</evidence>
<keyword evidence="8" id="KW-1185">Reference proteome</keyword>
<reference evidence="7" key="1">
    <citation type="submission" date="2023-08" db="EMBL/GenBank/DDBJ databases">
        <title>Complete genome sequence of Sinorhizobium chiapanecum ITTG S70 isolated from Acaciella angustissima nodules in Chiapas-Mexico.</title>
        <authorList>
            <person name="Rincon-Rosales R."/>
            <person name="Rogel M.A."/>
            <person name="Rincon-Medina C.I."/>
            <person name="Guerrero G."/>
            <person name="Manzano-Gomez L.A."/>
            <person name="Lopez-Lopez A."/>
            <person name="Rincon Molina F.A."/>
            <person name="Martinez-Romero E."/>
        </authorList>
    </citation>
    <scope>NUCLEOTIDE SEQUENCE</scope>
    <source>
        <strain evidence="7">ITTG S70</strain>
        <plasmid evidence="7">pSchITTGS70a</plasmid>
    </source>
</reference>
<keyword evidence="4" id="KW-0560">Oxidoreductase</keyword>
<protein>
    <submittedName>
        <fullName evidence="7">Dyp-type peroxidase</fullName>
    </submittedName>
</protein>
<feature type="domain" description="DyP dimeric alpha+beta barrel" evidence="6">
    <location>
        <begin position="77"/>
        <end position="171"/>
    </location>
</feature>
<dbReference type="RefSeq" id="WP_331375184.1">
    <property type="nucleotide sequence ID" value="NZ_CP133149.1"/>
</dbReference>
<dbReference type="InterPro" id="IPR049509">
    <property type="entry name" value="DyP_N"/>
</dbReference>
<dbReference type="InterPro" id="IPR006314">
    <property type="entry name" value="Dyp_peroxidase"/>
</dbReference>
<dbReference type="Pfam" id="PF21105">
    <property type="entry name" value="DyP_N"/>
    <property type="match status" value="1"/>
</dbReference>
<keyword evidence="5" id="KW-0408">Iron</keyword>
<dbReference type="PROSITE" id="PS51404">
    <property type="entry name" value="DYP_PEROXIDASE"/>
    <property type="match status" value="1"/>
</dbReference>
<geneLocation type="plasmid" evidence="7 8">
    <name>pSchITTGS70a</name>
</geneLocation>
<dbReference type="GO" id="GO:0004601">
    <property type="term" value="F:peroxidase activity"/>
    <property type="evidence" value="ECO:0007669"/>
    <property type="project" value="UniProtKB-KW"/>
</dbReference>
<evidence type="ECO:0000256" key="5">
    <source>
        <dbReference type="ARBA" id="ARBA00023004"/>
    </source>
</evidence>
<sequence length="471" mass="52167">MLSIKESLGEALSTRPPALETSDIQATVLRPRPNPYCGEYIILRIGNAEQGREMIRRILPHVAPADEWWEPSLPGWLGIAFTFEGLKALGVPQASLDSFPIEFQQGMAARAAILNDFGANAPANWEYPFGTPEAHVALAIYAKSNQDLQTVLDLARKSHQDLEQISVVYRMQFGELPEGRNPFGFKDGLHNPHVEGSGPAGADAESSVKAGEFVMGYPDERGETANVPIPAELRRNGTFVAIRKFHMDVAAFRRYLRAQASSPEEEELLAAKMVGRWRSGAPLVLAPDSDDPALGMDGHRNNDFSYTDDMKGLKCPFSAHIRRVNPRDALKNDVVAVNLHHFLRRGTNYGPPLPEGVLEDDGTERGGVFLLIGAHLRRQFEFIQSQWVTDGNFISHGTEQDPLIGNNDGEGVFTIPRVPVRRRLKGLPRFVSVRGGEYCFMPGLRALRWIARLDEDPEQTKPCATEEGESP</sequence>
<gene>
    <name evidence="7" type="ORF">RB548_20910</name>
</gene>
<evidence type="ECO:0000256" key="4">
    <source>
        <dbReference type="ARBA" id="ARBA00023002"/>
    </source>
</evidence>
<keyword evidence="7" id="KW-0614">Plasmid</keyword>
<keyword evidence="3" id="KW-0479">Metal-binding</keyword>
<evidence type="ECO:0000313" key="8">
    <source>
        <dbReference type="Proteomes" id="UP001432360"/>
    </source>
</evidence>
<comment type="cofactor">
    <cofactor evidence="1">
        <name>heme b</name>
        <dbReference type="ChEBI" id="CHEBI:60344"/>
    </cofactor>
</comment>
<keyword evidence="2 7" id="KW-0575">Peroxidase</keyword>